<dbReference type="GO" id="GO:0016757">
    <property type="term" value="F:glycosyltransferase activity"/>
    <property type="evidence" value="ECO:0007669"/>
    <property type="project" value="InterPro"/>
</dbReference>
<dbReference type="SUPFAM" id="SSF53756">
    <property type="entry name" value="UDP-Glycosyltransferase/glycogen phosphorylase"/>
    <property type="match status" value="1"/>
</dbReference>
<evidence type="ECO:0000259" key="2">
    <source>
        <dbReference type="Pfam" id="PF13439"/>
    </source>
</evidence>
<dbReference type="InterPro" id="IPR050194">
    <property type="entry name" value="Glycosyltransferase_grp1"/>
</dbReference>
<name>L9X4A1_9EURY</name>
<dbReference type="OrthoDB" id="132546at2157"/>
<accession>L9X4A1</accession>
<dbReference type="Pfam" id="PF00534">
    <property type="entry name" value="Glycos_transf_1"/>
    <property type="match status" value="1"/>
</dbReference>
<organism evidence="3 4">
    <name type="scientific">Natronococcus jeotgali DSM 18795</name>
    <dbReference type="NCBI Taxonomy" id="1227498"/>
    <lineage>
        <taxon>Archaea</taxon>
        <taxon>Methanobacteriati</taxon>
        <taxon>Methanobacteriota</taxon>
        <taxon>Stenosarchaea group</taxon>
        <taxon>Halobacteria</taxon>
        <taxon>Halobacteriales</taxon>
        <taxon>Natrialbaceae</taxon>
        <taxon>Natronococcus</taxon>
    </lineage>
</organism>
<sequence length="392" mass="43505">MDRGSAGRSEIALAHWGEHVNGGGDRVAWELARTFEDAPLYVGWKDESIEPPDIETEQLITGRLNEWALRRGGLARMAAHLLGWQKADPLREYDVLLTSGNEPLFYVPPTEQVWVAYVHHTNRRQSDRIGELGDGPAATAKLLLYYLVRVAFDHNTHKPDLFVANSEHVKRRMVRYWGVSPENVAVVYPPVDTDAYSPAAAETGSYYLTLSRLDWHKSVDEIVEAFDDLDARLVVAGDGPDRAALERRAGDNVEFRGYVDEGEKRELLAGAKAFVFNGQDEDFGISPVEALASGTPLLGVREGMTQYQVVDGKNGYTHVRDGSEGRTLAESIRTFEAEGVAWSDRETESFAERFSVGAFREGIRDAISRAVEGSSIEPSWYADVDGATERDA</sequence>
<dbReference type="PATRIC" id="fig|1227498.3.peg.2808"/>
<evidence type="ECO:0000313" key="4">
    <source>
        <dbReference type="Proteomes" id="UP000011531"/>
    </source>
</evidence>
<keyword evidence="3" id="KW-0808">Transferase</keyword>
<dbReference type="Gene3D" id="3.40.50.2000">
    <property type="entry name" value="Glycogen Phosphorylase B"/>
    <property type="match status" value="2"/>
</dbReference>
<dbReference type="STRING" id="1227498.C492_14359"/>
<keyword evidence="4" id="KW-1185">Reference proteome</keyword>
<evidence type="ECO:0000259" key="1">
    <source>
        <dbReference type="Pfam" id="PF00534"/>
    </source>
</evidence>
<dbReference type="AlphaFoldDB" id="L9X4A1"/>
<dbReference type="RefSeq" id="WP_008424619.1">
    <property type="nucleotide sequence ID" value="NZ_AOIA01000123.1"/>
</dbReference>
<protein>
    <submittedName>
        <fullName evidence="3">Glycosyl transferase group 1</fullName>
    </submittedName>
</protein>
<gene>
    <name evidence="3" type="ORF">C492_14359</name>
</gene>
<feature type="domain" description="Glycosyl transferase family 1" evidence="1">
    <location>
        <begin position="200"/>
        <end position="336"/>
    </location>
</feature>
<dbReference type="PANTHER" id="PTHR45947:SF3">
    <property type="entry name" value="SULFOQUINOVOSYL TRANSFERASE SQD2"/>
    <property type="match status" value="1"/>
</dbReference>
<proteinExistence type="predicted"/>
<dbReference type="Pfam" id="PF13439">
    <property type="entry name" value="Glyco_transf_4"/>
    <property type="match status" value="1"/>
</dbReference>
<reference evidence="3 4" key="1">
    <citation type="journal article" date="2014" name="PLoS Genet.">
        <title>Phylogenetically driven sequencing of extremely halophilic archaea reveals strategies for static and dynamic osmo-response.</title>
        <authorList>
            <person name="Becker E.A."/>
            <person name="Seitzer P.M."/>
            <person name="Tritt A."/>
            <person name="Larsen D."/>
            <person name="Krusor M."/>
            <person name="Yao A.I."/>
            <person name="Wu D."/>
            <person name="Madern D."/>
            <person name="Eisen J.A."/>
            <person name="Darling A.E."/>
            <person name="Facciotti M.T."/>
        </authorList>
    </citation>
    <scope>NUCLEOTIDE SEQUENCE [LARGE SCALE GENOMIC DNA]</scope>
    <source>
        <strain evidence="3 4">DSM 18795</strain>
    </source>
</reference>
<feature type="domain" description="Glycosyltransferase subfamily 4-like N-terminal" evidence="2">
    <location>
        <begin position="22"/>
        <end position="194"/>
    </location>
</feature>
<evidence type="ECO:0000313" key="3">
    <source>
        <dbReference type="EMBL" id="ELY56599.1"/>
    </source>
</evidence>
<dbReference type="InterPro" id="IPR001296">
    <property type="entry name" value="Glyco_trans_1"/>
</dbReference>
<dbReference type="EMBL" id="AOIA01000123">
    <property type="protein sequence ID" value="ELY56599.1"/>
    <property type="molecule type" value="Genomic_DNA"/>
</dbReference>
<dbReference type="PANTHER" id="PTHR45947">
    <property type="entry name" value="SULFOQUINOVOSYL TRANSFERASE SQD2"/>
    <property type="match status" value="1"/>
</dbReference>
<dbReference type="InterPro" id="IPR028098">
    <property type="entry name" value="Glyco_trans_4-like_N"/>
</dbReference>
<dbReference type="Proteomes" id="UP000011531">
    <property type="component" value="Unassembled WGS sequence"/>
</dbReference>
<comment type="caution">
    <text evidence="3">The sequence shown here is derived from an EMBL/GenBank/DDBJ whole genome shotgun (WGS) entry which is preliminary data.</text>
</comment>